<comment type="caution">
    <text evidence="1">The sequence shown here is derived from an EMBL/GenBank/DDBJ whole genome shotgun (WGS) entry which is preliminary data.</text>
</comment>
<gene>
    <name evidence="1" type="ORF">CLOSTASPAR_03965</name>
</gene>
<dbReference type="HOGENOM" id="CLU_3078242_0_0_9"/>
<keyword evidence="2" id="KW-1185">Reference proteome</keyword>
<proteinExistence type="predicted"/>
<reference evidence="1 2" key="1">
    <citation type="submission" date="2009-01" db="EMBL/GenBank/DDBJ databases">
        <authorList>
            <person name="Fulton L."/>
            <person name="Clifton S."/>
            <person name="Fulton B."/>
            <person name="Xu J."/>
            <person name="Minx P."/>
            <person name="Pepin K.H."/>
            <person name="Johnson M."/>
            <person name="Bhonagiri V."/>
            <person name="Nash W.E."/>
            <person name="Mardis E.R."/>
            <person name="Wilson R.K."/>
        </authorList>
    </citation>
    <scope>NUCLEOTIDE SEQUENCE [LARGE SCALE GENOMIC DNA]</scope>
    <source>
        <strain evidence="1 2">DSM 15981</strain>
    </source>
</reference>
<organism evidence="1 2">
    <name type="scientific">[Clostridium] asparagiforme DSM 15981</name>
    <dbReference type="NCBI Taxonomy" id="518636"/>
    <lineage>
        <taxon>Bacteria</taxon>
        <taxon>Bacillati</taxon>
        <taxon>Bacillota</taxon>
        <taxon>Clostridia</taxon>
        <taxon>Lachnospirales</taxon>
        <taxon>Lachnospiraceae</taxon>
        <taxon>Enterocloster</taxon>
    </lineage>
</organism>
<protein>
    <submittedName>
        <fullName evidence="1">Uncharacterized protein</fullName>
    </submittedName>
</protein>
<evidence type="ECO:0000313" key="1">
    <source>
        <dbReference type="EMBL" id="EEG53972.1"/>
    </source>
</evidence>
<dbReference type="AlphaFoldDB" id="C0D3X4"/>
<dbReference type="EMBL" id="ACCJ01000318">
    <property type="protein sequence ID" value="EEG53972.1"/>
    <property type="molecule type" value="Genomic_DNA"/>
</dbReference>
<accession>C0D3X4</accession>
<name>C0D3X4_9FIRM</name>
<sequence>MFQCDYIRYSAFVNSLNRIGTGEAPVEFPGRRPAQFKNLLRKPEIYNPLIGF</sequence>
<evidence type="ECO:0000313" key="2">
    <source>
        <dbReference type="Proteomes" id="UP000004756"/>
    </source>
</evidence>
<dbReference type="Proteomes" id="UP000004756">
    <property type="component" value="Unassembled WGS sequence"/>
</dbReference>
<reference evidence="1 2" key="2">
    <citation type="submission" date="2009-02" db="EMBL/GenBank/DDBJ databases">
        <title>Draft genome sequence of Clostridium asparagiforme (DSM 15981).</title>
        <authorList>
            <person name="Sudarsanam P."/>
            <person name="Ley R."/>
            <person name="Guruge J."/>
            <person name="Turnbaugh P.J."/>
            <person name="Mahowald M."/>
            <person name="Liep D."/>
            <person name="Gordon J."/>
        </authorList>
    </citation>
    <scope>NUCLEOTIDE SEQUENCE [LARGE SCALE GENOMIC DNA]</scope>
    <source>
        <strain evidence="1 2">DSM 15981</strain>
    </source>
</reference>